<dbReference type="Gene3D" id="3.30.700.20">
    <property type="entry name" value="Hypothetical protein ph0010, domain 1"/>
    <property type="match status" value="1"/>
</dbReference>
<evidence type="ECO:0000313" key="3">
    <source>
        <dbReference type="Proteomes" id="UP000076871"/>
    </source>
</evidence>
<dbReference type="PANTHER" id="PTHR13016">
    <property type="entry name" value="AMMECR1 HOMOLOG"/>
    <property type="match status" value="1"/>
</dbReference>
<proteinExistence type="predicted"/>
<dbReference type="OrthoDB" id="24630at2759"/>
<dbReference type="AlphaFoldDB" id="A0A165I9T0"/>
<dbReference type="RefSeq" id="XP_040770290.1">
    <property type="nucleotide sequence ID" value="XM_040905384.1"/>
</dbReference>
<reference evidence="2 3" key="1">
    <citation type="journal article" date="2016" name="Mol. Biol. Evol.">
        <title>Comparative Genomics of Early-Diverging Mushroom-Forming Fungi Provides Insights into the Origins of Lignocellulose Decay Capabilities.</title>
        <authorList>
            <person name="Nagy L.G."/>
            <person name="Riley R."/>
            <person name="Tritt A."/>
            <person name="Adam C."/>
            <person name="Daum C."/>
            <person name="Floudas D."/>
            <person name="Sun H."/>
            <person name="Yadav J.S."/>
            <person name="Pangilinan J."/>
            <person name="Larsson K.H."/>
            <person name="Matsuura K."/>
            <person name="Barry K."/>
            <person name="Labutti K."/>
            <person name="Kuo R."/>
            <person name="Ohm R.A."/>
            <person name="Bhattacharya S.S."/>
            <person name="Shirouzu T."/>
            <person name="Yoshinaga Y."/>
            <person name="Martin F.M."/>
            <person name="Grigoriev I.V."/>
            <person name="Hibbett D.S."/>
        </authorList>
    </citation>
    <scope>NUCLEOTIDE SEQUENCE [LARGE SCALE GENOMIC DNA]</scope>
    <source>
        <strain evidence="2 3">93-53</strain>
    </source>
</reference>
<accession>A0A165I9T0</accession>
<dbReference type="SUPFAM" id="SSF143447">
    <property type="entry name" value="AMMECR1-like"/>
    <property type="match status" value="1"/>
</dbReference>
<name>A0A165I9T0_9APHY</name>
<organism evidence="2 3">
    <name type="scientific">Laetiporus sulphureus 93-53</name>
    <dbReference type="NCBI Taxonomy" id="1314785"/>
    <lineage>
        <taxon>Eukaryota</taxon>
        <taxon>Fungi</taxon>
        <taxon>Dikarya</taxon>
        <taxon>Basidiomycota</taxon>
        <taxon>Agaricomycotina</taxon>
        <taxon>Agaricomycetes</taxon>
        <taxon>Polyporales</taxon>
        <taxon>Laetiporus</taxon>
    </lineage>
</organism>
<dbReference type="FunCoup" id="A0A165I9T0">
    <property type="interactions" value="564"/>
</dbReference>
<gene>
    <name evidence="2" type="ORF">LAESUDRAFT_668735</name>
</gene>
<dbReference type="EMBL" id="KV427605">
    <property type="protein sequence ID" value="KZT12780.1"/>
    <property type="molecule type" value="Genomic_DNA"/>
</dbReference>
<dbReference type="InterPro" id="IPR002733">
    <property type="entry name" value="AMMECR1_domain"/>
</dbReference>
<sequence length="246" mass="27781">MALVPPNPGAQALCDDDNICTREHCFRSFDALFCALTSHKPLAVKFSDEKYPLFVTWNTRSSRPGRAPRLRGCIGTFEPISLRDGLAEYALISAFQDTRFRKIEERELESLECHISLLTDFEDASSYIDWTVGIHGVYVTFPHPSLLPAASPSPSSDPSPFSSSSSLPTRNSLKHSFSATYLPQIALEQGWDKIETIDSAIRKAGWSGRITEDIRRSLKLRRYQSRKCTVSWEDFMQWRVENGGEV</sequence>
<dbReference type="Gene3D" id="3.30.1490.150">
    <property type="entry name" value="Hypothetical protein ph0010, domain 2"/>
    <property type="match status" value="1"/>
</dbReference>
<dbReference type="InParanoid" id="A0A165I9T0"/>
<feature type="domain" description="AMMECR1" evidence="1">
    <location>
        <begin position="13"/>
        <end position="239"/>
    </location>
</feature>
<dbReference type="InterPro" id="IPR027485">
    <property type="entry name" value="AMMECR1_N"/>
</dbReference>
<protein>
    <recommendedName>
        <fullName evidence="1">AMMECR1 domain-containing protein</fullName>
    </recommendedName>
</protein>
<dbReference type="GeneID" id="63822414"/>
<dbReference type="STRING" id="1314785.A0A165I9T0"/>
<dbReference type="PANTHER" id="PTHR13016:SF0">
    <property type="entry name" value="AMME SYNDROME CANDIDATE GENE 1 PROTEIN"/>
    <property type="match status" value="1"/>
</dbReference>
<dbReference type="Proteomes" id="UP000076871">
    <property type="component" value="Unassembled WGS sequence"/>
</dbReference>
<evidence type="ECO:0000313" key="2">
    <source>
        <dbReference type="EMBL" id="KZT12780.1"/>
    </source>
</evidence>
<dbReference type="InterPro" id="IPR036071">
    <property type="entry name" value="AMMECR1_dom_sf"/>
</dbReference>
<dbReference type="Pfam" id="PF01871">
    <property type="entry name" value="AMMECR1"/>
    <property type="match status" value="1"/>
</dbReference>
<dbReference type="InterPro" id="IPR023473">
    <property type="entry name" value="AMMECR1"/>
</dbReference>
<dbReference type="PROSITE" id="PS51112">
    <property type="entry name" value="AMMECR1"/>
    <property type="match status" value="1"/>
</dbReference>
<evidence type="ECO:0000259" key="1">
    <source>
        <dbReference type="PROSITE" id="PS51112"/>
    </source>
</evidence>
<keyword evidence="3" id="KW-1185">Reference proteome</keyword>